<feature type="compositionally biased region" description="Basic and acidic residues" evidence="1">
    <location>
        <begin position="56"/>
        <end position="78"/>
    </location>
</feature>
<dbReference type="KEGG" id="apb:SAR116_1617"/>
<feature type="compositionally biased region" description="Basic and acidic residues" evidence="1">
    <location>
        <begin position="262"/>
        <end position="281"/>
    </location>
</feature>
<proteinExistence type="predicted"/>
<dbReference type="RefSeq" id="WP_013046487.1">
    <property type="nucleotide sequence ID" value="NC_014010.1"/>
</dbReference>
<evidence type="ECO:0000313" key="3">
    <source>
        <dbReference type="Proteomes" id="UP000007460"/>
    </source>
</evidence>
<gene>
    <name evidence="2" type="ordered locus">SAR116_1617</name>
</gene>
<feature type="region of interest" description="Disordered" evidence="1">
    <location>
        <begin position="114"/>
        <end position="138"/>
    </location>
</feature>
<sequence length="281" mass="29551">MRGTAALKSIEALYKEAETVISDGVPMVAIVKSAPPVAKPDIPVATRLLATTPDHTQPDHSVRDDMPPSDQARPDHKASNQVTPNQVTPDQISPAPATVFDRIEMLRVMAASLDDDNDKAKTEPASSLPDAPPVPDYTVGTRQISDADLENVVKKAVDDIVATTPLDDVVAGNERIESVMANIAEAVGNAETNEPAASAATSDQGADDDSTPASETPAQPATSAKAAAAIDLDDLNKIVANTVKSVIREELSNLVHSTVKSTLDELRATHDDKAKSTPSDR</sequence>
<name>D5BUB3_PUNMI</name>
<feature type="region of interest" description="Disordered" evidence="1">
    <location>
        <begin position="260"/>
        <end position="281"/>
    </location>
</feature>
<evidence type="ECO:0000256" key="1">
    <source>
        <dbReference type="SAM" id="MobiDB-lite"/>
    </source>
</evidence>
<dbReference type="AlphaFoldDB" id="D5BUB3"/>
<accession>D5BUB3</accession>
<feature type="region of interest" description="Disordered" evidence="1">
    <location>
        <begin position="49"/>
        <end position="95"/>
    </location>
</feature>
<dbReference type="HOGENOM" id="CLU_989975_0_0_5"/>
<evidence type="ECO:0000313" key="2">
    <source>
        <dbReference type="EMBL" id="ADE39860.1"/>
    </source>
</evidence>
<organism evidence="2 3">
    <name type="scientific">Puniceispirillum marinum (strain IMCC1322)</name>
    <dbReference type="NCBI Taxonomy" id="488538"/>
    <lineage>
        <taxon>Bacteria</taxon>
        <taxon>Pseudomonadati</taxon>
        <taxon>Pseudomonadota</taxon>
        <taxon>Alphaproteobacteria</taxon>
        <taxon>Candidatus Puniceispirillales</taxon>
        <taxon>Candidatus Puniceispirillaceae</taxon>
        <taxon>Candidatus Puniceispirillum</taxon>
    </lineage>
</organism>
<protein>
    <submittedName>
        <fullName evidence="2">Putative transporter</fullName>
    </submittedName>
</protein>
<feature type="compositionally biased region" description="Polar residues" evidence="1">
    <location>
        <begin position="79"/>
        <end position="91"/>
    </location>
</feature>
<dbReference type="EMBL" id="CP001751">
    <property type="protein sequence ID" value="ADE39860.1"/>
    <property type="molecule type" value="Genomic_DNA"/>
</dbReference>
<reference evidence="2 3" key="1">
    <citation type="journal article" date="2010" name="J. Bacteriol.">
        <title>Complete genome sequence of "Candidatus Puniceispirillum marinum" IMCC1322, a representative of the SAR116 clade in the Alphaproteobacteria.</title>
        <authorList>
            <person name="Oh H.M."/>
            <person name="Kwon K.K."/>
            <person name="Kang I."/>
            <person name="Kang S.G."/>
            <person name="Lee J.H."/>
            <person name="Kim S.J."/>
            <person name="Cho J.C."/>
        </authorList>
    </citation>
    <scope>NUCLEOTIDE SEQUENCE [LARGE SCALE GENOMIC DNA]</scope>
    <source>
        <strain evidence="2 3">IMCC1322</strain>
    </source>
</reference>
<keyword evidence="3" id="KW-1185">Reference proteome</keyword>
<feature type="region of interest" description="Disordered" evidence="1">
    <location>
        <begin position="192"/>
        <end position="225"/>
    </location>
</feature>
<dbReference type="Proteomes" id="UP000007460">
    <property type="component" value="Chromosome"/>
</dbReference>